<dbReference type="Proteomes" id="UP001157946">
    <property type="component" value="Unassembled WGS sequence"/>
</dbReference>
<proteinExistence type="predicted"/>
<name>A0AA46AGR6_9BACL</name>
<accession>A0AA46AGR6</accession>
<dbReference type="RefSeq" id="WP_284724550.1">
    <property type="nucleotide sequence ID" value="NZ_FXTU01000007.1"/>
</dbReference>
<gene>
    <name evidence="1" type="ORF">SAMN06265361_10795</name>
</gene>
<dbReference type="EMBL" id="FXTU01000007">
    <property type="protein sequence ID" value="SMP30672.1"/>
    <property type="molecule type" value="Genomic_DNA"/>
</dbReference>
<comment type="caution">
    <text evidence="1">The sequence shown here is derived from an EMBL/GenBank/DDBJ whole genome shotgun (WGS) entry which is preliminary data.</text>
</comment>
<keyword evidence="2" id="KW-1185">Reference proteome</keyword>
<dbReference type="AlphaFoldDB" id="A0AA46AGR6"/>
<reference evidence="1" key="1">
    <citation type="submission" date="2017-05" db="EMBL/GenBank/DDBJ databases">
        <authorList>
            <person name="Varghese N."/>
            <person name="Submissions S."/>
        </authorList>
    </citation>
    <scope>NUCLEOTIDE SEQUENCE</scope>
    <source>
        <strain evidence="1">DSM 45262</strain>
    </source>
</reference>
<sequence>MQNKTEKLVRFLKENRPSDLNADVVWEFVVMLVQDEGLTIRDLIVEYYLYTSTRDCGSQGIRIRSNYDGTTSAGVGSRKYTCDEEIFVQHWKKTMDAYISMYHLN</sequence>
<protein>
    <submittedName>
        <fullName evidence="1">Uncharacterized protein</fullName>
    </submittedName>
</protein>
<organism evidence="1 2">
    <name type="scientific">Laceyella tengchongensis</name>
    <dbReference type="NCBI Taxonomy" id="574699"/>
    <lineage>
        <taxon>Bacteria</taxon>
        <taxon>Bacillati</taxon>
        <taxon>Bacillota</taxon>
        <taxon>Bacilli</taxon>
        <taxon>Bacillales</taxon>
        <taxon>Thermoactinomycetaceae</taxon>
        <taxon>Laceyella</taxon>
    </lineage>
</organism>
<evidence type="ECO:0000313" key="1">
    <source>
        <dbReference type="EMBL" id="SMP30672.1"/>
    </source>
</evidence>
<evidence type="ECO:0000313" key="2">
    <source>
        <dbReference type="Proteomes" id="UP001157946"/>
    </source>
</evidence>